<dbReference type="EMBL" id="CAAALY010005155">
    <property type="protein sequence ID" value="VEL08968.1"/>
    <property type="molecule type" value="Genomic_DNA"/>
</dbReference>
<evidence type="ECO:0000313" key="2">
    <source>
        <dbReference type="Proteomes" id="UP000784294"/>
    </source>
</evidence>
<proteinExistence type="predicted"/>
<sequence length="234" mass="25107">MGGLSSRALQGCGIFTQRLITQAENMLLVCGSSNQALVASSLASTASDKVTGRMSKLEEERAPTGIVNASGDREWSGDVMEIWCANQVFTPIAQMPKQVKTLTVIQAPSGGPNGLKSPKSPLSPWPDQAVQTTPVLMITLNGSPGSVHLMDLETRIPLTSAVINDAVKQAIWSWKHELIIILQMVSSEADLPFGACGDQLSRSTGHYNGLFTISGFTCWGREVSQFSSTVVQIW</sequence>
<gene>
    <name evidence="1" type="ORF">PXEA_LOCUS2408</name>
</gene>
<comment type="caution">
    <text evidence="1">The sequence shown here is derived from an EMBL/GenBank/DDBJ whole genome shotgun (WGS) entry which is preliminary data.</text>
</comment>
<evidence type="ECO:0000313" key="1">
    <source>
        <dbReference type="EMBL" id="VEL08968.1"/>
    </source>
</evidence>
<dbReference type="Proteomes" id="UP000784294">
    <property type="component" value="Unassembled WGS sequence"/>
</dbReference>
<protein>
    <submittedName>
        <fullName evidence="1">Uncharacterized protein</fullName>
    </submittedName>
</protein>
<organism evidence="1 2">
    <name type="scientific">Protopolystoma xenopodis</name>
    <dbReference type="NCBI Taxonomy" id="117903"/>
    <lineage>
        <taxon>Eukaryota</taxon>
        <taxon>Metazoa</taxon>
        <taxon>Spiralia</taxon>
        <taxon>Lophotrochozoa</taxon>
        <taxon>Platyhelminthes</taxon>
        <taxon>Monogenea</taxon>
        <taxon>Polyopisthocotylea</taxon>
        <taxon>Polystomatidea</taxon>
        <taxon>Polystomatidae</taxon>
        <taxon>Protopolystoma</taxon>
    </lineage>
</organism>
<reference evidence="1" key="1">
    <citation type="submission" date="2018-11" db="EMBL/GenBank/DDBJ databases">
        <authorList>
            <consortium name="Pathogen Informatics"/>
        </authorList>
    </citation>
    <scope>NUCLEOTIDE SEQUENCE</scope>
</reference>
<keyword evidence="2" id="KW-1185">Reference proteome</keyword>
<accession>A0A448WDC8</accession>
<name>A0A448WDC8_9PLAT</name>
<dbReference type="AlphaFoldDB" id="A0A448WDC8"/>